<accession>X7EAA3</accession>
<organism evidence="1 2">
    <name type="scientific">Roseivivax halodurans JCM 10272</name>
    <dbReference type="NCBI Taxonomy" id="1449350"/>
    <lineage>
        <taxon>Bacteria</taxon>
        <taxon>Pseudomonadati</taxon>
        <taxon>Pseudomonadota</taxon>
        <taxon>Alphaproteobacteria</taxon>
        <taxon>Rhodobacterales</taxon>
        <taxon>Roseobacteraceae</taxon>
        <taxon>Roseivivax</taxon>
    </lineage>
</organism>
<protein>
    <submittedName>
        <fullName evidence="1">Uncharacterized protein</fullName>
    </submittedName>
</protein>
<dbReference type="STRING" id="1449350.OCH239_14875"/>
<dbReference type="Proteomes" id="UP000022447">
    <property type="component" value="Unassembled WGS sequence"/>
</dbReference>
<evidence type="ECO:0000313" key="2">
    <source>
        <dbReference type="Proteomes" id="UP000022447"/>
    </source>
</evidence>
<dbReference type="AlphaFoldDB" id="X7EAA3"/>
<gene>
    <name evidence="1" type="ORF">OCH239_14875</name>
</gene>
<dbReference type="EMBL" id="JALZ01000041">
    <property type="protein sequence ID" value="ETX12999.1"/>
    <property type="molecule type" value="Genomic_DNA"/>
</dbReference>
<comment type="caution">
    <text evidence="1">The sequence shown here is derived from an EMBL/GenBank/DDBJ whole genome shotgun (WGS) entry which is preliminary data.</text>
</comment>
<proteinExistence type="predicted"/>
<keyword evidence="2" id="KW-1185">Reference proteome</keyword>
<reference evidence="1 2" key="1">
    <citation type="submission" date="2014-01" db="EMBL/GenBank/DDBJ databases">
        <title>Roseivivax halodurans JCM 10272 Genome Sequencing.</title>
        <authorList>
            <person name="Lai Q."/>
            <person name="Li G."/>
            <person name="Shao Z."/>
        </authorList>
    </citation>
    <scope>NUCLEOTIDE SEQUENCE [LARGE SCALE GENOMIC DNA]</scope>
    <source>
        <strain evidence="1 2">JCM 10272</strain>
    </source>
</reference>
<name>X7EAA3_9RHOB</name>
<evidence type="ECO:0000313" key="1">
    <source>
        <dbReference type="EMBL" id="ETX12999.1"/>
    </source>
</evidence>
<sequence>MSRTNLIAGVRRGTGRATGVRRAGWRAGPRRMPSIGRV</sequence>